<organism evidence="2 3">
    <name type="scientific">Phocaeicola acetigenes</name>
    <dbReference type="NCBI Taxonomy" id="3016083"/>
    <lineage>
        <taxon>Bacteria</taxon>
        <taxon>Pseudomonadati</taxon>
        <taxon>Bacteroidota</taxon>
        <taxon>Bacteroidia</taxon>
        <taxon>Bacteroidales</taxon>
        <taxon>Bacteroidaceae</taxon>
        <taxon>Phocaeicola</taxon>
    </lineage>
</organism>
<reference evidence="2" key="1">
    <citation type="submission" date="2022-12" db="EMBL/GenBank/DDBJ databases">
        <title>Phocaeicola acetigenes sp. nov., isolated feces from a healthy human.</title>
        <authorList>
            <person name="Do H."/>
            <person name="Ha Y.B."/>
            <person name="Kim J.-S."/>
            <person name="Suh M.K."/>
            <person name="Kim H.S."/>
            <person name="Lee J.-S."/>
        </authorList>
    </citation>
    <scope>NUCLEOTIDE SEQUENCE</scope>
    <source>
        <strain evidence="2">KGMB11183</strain>
    </source>
</reference>
<dbReference type="RefSeq" id="WP_269877468.1">
    <property type="nucleotide sequence ID" value="NZ_JAPZVM010000003.1"/>
</dbReference>
<comment type="caution">
    <text evidence="2">The sequence shown here is derived from an EMBL/GenBank/DDBJ whole genome shotgun (WGS) entry which is preliminary data.</text>
</comment>
<protein>
    <recommendedName>
        <fullName evidence="4">Tetratricopeptide repeat protein</fullName>
    </recommendedName>
</protein>
<proteinExistence type="predicted"/>
<feature type="transmembrane region" description="Helical" evidence="1">
    <location>
        <begin position="369"/>
        <end position="389"/>
    </location>
</feature>
<dbReference type="InterPro" id="IPR011990">
    <property type="entry name" value="TPR-like_helical_dom_sf"/>
</dbReference>
<dbReference type="Proteomes" id="UP001141933">
    <property type="component" value="Unassembled WGS sequence"/>
</dbReference>
<keyword evidence="1" id="KW-0472">Membrane</keyword>
<sequence>MRVSRIAIYALLLLVLVAGIGGWQYRQKYIYRQLEKIEELLQHQADSAWQILTKMEHPDRLYGRNRALYSLLYTQACYKNYIPVEGDSLIRFAVEYYSDTADSLRKSKSCFYMAQVCRDRYDRHRALDYFQKAGSAAKGCSEYKFLSLLYYHWGCLLQDEKPYTLALNKMELSCQYAVQNRDTAMIISVLGEMGWGYLSNGDYQLASEKLEKAISYAENIGGKQLGWLNHCYSVLCWKIHKYEKALELADRSLAFWKDSVFRKTVFALKGDIYLDLQQVDSARLYIEKGRNDADFRKKAAYALSMYELEKRLGHYEDALRFHELYACSVDSFMKKEETNRLGELQQKYDYSLMQNENGRLKAKEQRMKILVLVVALVAIALLFVFYGIYNRYKQKKEYELQRNKQEILEKEAVWKERFFHMNEVIRHIENICELPALQKDKKASQIRLSAMEIEQLLSAVNACYNQFACRLQKDYPTLSQIDVCICCLLKVGIRNQDICYLLGIMDEAFKKRKYRIKHDKLKLDIALDDFLKAY</sequence>
<dbReference type="SUPFAM" id="SSF48452">
    <property type="entry name" value="TPR-like"/>
    <property type="match status" value="1"/>
</dbReference>
<evidence type="ECO:0000256" key="1">
    <source>
        <dbReference type="SAM" id="Phobius"/>
    </source>
</evidence>
<feature type="transmembrane region" description="Helical" evidence="1">
    <location>
        <begin position="6"/>
        <end position="25"/>
    </location>
</feature>
<keyword evidence="1" id="KW-0812">Transmembrane</keyword>
<name>A0ABT4PGX6_9BACT</name>
<keyword evidence="3" id="KW-1185">Reference proteome</keyword>
<accession>A0ABT4PGX6</accession>
<evidence type="ECO:0000313" key="3">
    <source>
        <dbReference type="Proteomes" id="UP001141933"/>
    </source>
</evidence>
<dbReference type="Gene3D" id="1.25.40.10">
    <property type="entry name" value="Tetratricopeptide repeat domain"/>
    <property type="match status" value="1"/>
</dbReference>
<keyword evidence="1" id="KW-1133">Transmembrane helix</keyword>
<gene>
    <name evidence="2" type="ORF">O6P32_06200</name>
</gene>
<evidence type="ECO:0000313" key="2">
    <source>
        <dbReference type="EMBL" id="MCZ8372301.1"/>
    </source>
</evidence>
<dbReference type="EMBL" id="JAPZVM010000003">
    <property type="protein sequence ID" value="MCZ8372301.1"/>
    <property type="molecule type" value="Genomic_DNA"/>
</dbReference>
<evidence type="ECO:0008006" key="4">
    <source>
        <dbReference type="Google" id="ProtNLM"/>
    </source>
</evidence>